<proteinExistence type="predicted"/>
<sequence length="136" mass="15895">MGVLKKNDYIKILDYYDIPITSSDTSKQIKNKAEQILAEKLCKCIKKVKNSHDNNTETNTDSKDANESRAIAICNDTIFRRKGIRHSNFTCKKHPSLLRFPGKKYSLIKRSKYLSKKQKLRRQSLTKKNKYINIKQ</sequence>
<reference evidence="1" key="1">
    <citation type="journal article" date="2020" name="Nature">
        <title>Giant virus diversity and host interactions through global metagenomics.</title>
        <authorList>
            <person name="Schulz F."/>
            <person name="Roux S."/>
            <person name="Paez-Espino D."/>
            <person name="Jungbluth S."/>
            <person name="Walsh D.A."/>
            <person name="Denef V.J."/>
            <person name="McMahon K.D."/>
            <person name="Konstantinidis K.T."/>
            <person name="Eloe-Fadrosh E.A."/>
            <person name="Kyrpides N.C."/>
            <person name="Woyke T."/>
        </authorList>
    </citation>
    <scope>NUCLEOTIDE SEQUENCE</scope>
    <source>
        <strain evidence="1">GVMAG-M-3300009161-36</strain>
    </source>
</reference>
<evidence type="ECO:0000313" key="1">
    <source>
        <dbReference type="EMBL" id="QHT33629.1"/>
    </source>
</evidence>
<dbReference type="EMBL" id="MN738970">
    <property type="protein sequence ID" value="QHT33629.1"/>
    <property type="molecule type" value="Genomic_DNA"/>
</dbReference>
<name>A0A6C0EZ91_9ZZZZ</name>
<dbReference type="AlphaFoldDB" id="A0A6C0EZ91"/>
<protein>
    <submittedName>
        <fullName evidence="1">Uncharacterized protein</fullName>
    </submittedName>
</protein>
<organism evidence="1">
    <name type="scientific">viral metagenome</name>
    <dbReference type="NCBI Taxonomy" id="1070528"/>
    <lineage>
        <taxon>unclassified sequences</taxon>
        <taxon>metagenomes</taxon>
        <taxon>organismal metagenomes</taxon>
    </lineage>
</organism>
<accession>A0A6C0EZ91</accession>